<dbReference type="Gene3D" id="2.130.10.10">
    <property type="entry name" value="YVTN repeat-like/Quinoprotein amine dehydrogenase"/>
    <property type="match status" value="1"/>
</dbReference>
<dbReference type="PANTHER" id="PTHR14107:SF16">
    <property type="entry name" value="AT02583P"/>
    <property type="match status" value="1"/>
</dbReference>
<protein>
    <submittedName>
        <fullName evidence="4">Uncharacterized protein</fullName>
    </submittedName>
</protein>
<keyword evidence="5" id="KW-1185">Reference proteome</keyword>
<sequence length="418" mass="44296">MPQQLKDYLKTAEGRYTLLHERSGTSAYNPSRSTRLTFASLPDGPEAGEYIIFSLSASLLICRYNNIKQLPVRTIPAGGGAGIVPTCHDFCRASDGFDLLCGVSSGDVLLTSLRGQIGGASEGGAAPRSAPVQAFNDCGQTDPTRCIAVHWLHNTSGAAFIAAHASGHVYLYHKGVTEAGSSRDSSRQSTPRGSSPARQPVMTIHATPTSLTDAVPSPNGAYVATTARDGLLRVHDLATGVLVAGFQGYYGGLLCCAWTPDSAYVAAGGEDDLVSVYGMSERALVSWGSGHLSWISRLAFDPWQWQKPEAGGSRTHLRTLSGNQRTQREKVYRLCSVGQDCRLLLWDLIVPCNLPPAFPSSSSPGATPPTKSSTPALQPETEDAPLPKENNPASGLGARSSSGMLRLPILGTRSTWSP</sequence>
<dbReference type="SMART" id="SM00320">
    <property type="entry name" value="WD40"/>
    <property type="match status" value="4"/>
</dbReference>
<dbReference type="InterPro" id="IPR001680">
    <property type="entry name" value="WD40_rpt"/>
</dbReference>
<dbReference type="EMBL" id="JALJOQ010000254">
    <property type="protein sequence ID" value="KAK9787125.1"/>
    <property type="molecule type" value="Genomic_DNA"/>
</dbReference>
<dbReference type="PANTHER" id="PTHR14107">
    <property type="entry name" value="WD REPEAT PROTEIN"/>
    <property type="match status" value="1"/>
</dbReference>
<feature type="region of interest" description="Disordered" evidence="3">
    <location>
        <begin position="360"/>
        <end position="418"/>
    </location>
</feature>
<dbReference type="InterPro" id="IPR036322">
    <property type="entry name" value="WD40_repeat_dom_sf"/>
</dbReference>
<dbReference type="InterPro" id="IPR015943">
    <property type="entry name" value="WD40/YVTN_repeat-like_dom_sf"/>
</dbReference>
<dbReference type="AlphaFoldDB" id="A0AAW1NHZ8"/>
<gene>
    <name evidence="4" type="ORF">WJX73_002235</name>
</gene>
<keyword evidence="2" id="KW-0677">Repeat</keyword>
<evidence type="ECO:0000256" key="1">
    <source>
        <dbReference type="ARBA" id="ARBA00022574"/>
    </source>
</evidence>
<evidence type="ECO:0000256" key="2">
    <source>
        <dbReference type="ARBA" id="ARBA00022737"/>
    </source>
</evidence>
<reference evidence="4 5" key="1">
    <citation type="journal article" date="2024" name="Nat. Commun.">
        <title>Phylogenomics reveals the evolutionary origins of lichenization in chlorophyte algae.</title>
        <authorList>
            <person name="Puginier C."/>
            <person name="Libourel C."/>
            <person name="Otte J."/>
            <person name="Skaloud P."/>
            <person name="Haon M."/>
            <person name="Grisel S."/>
            <person name="Petersen M."/>
            <person name="Berrin J.G."/>
            <person name="Delaux P.M."/>
            <person name="Dal Grande F."/>
            <person name="Keller J."/>
        </authorList>
    </citation>
    <scope>NUCLEOTIDE SEQUENCE [LARGE SCALE GENOMIC DNA]</scope>
    <source>
        <strain evidence="4 5">SAG 2036</strain>
    </source>
</reference>
<dbReference type="SUPFAM" id="SSF50978">
    <property type="entry name" value="WD40 repeat-like"/>
    <property type="match status" value="1"/>
</dbReference>
<accession>A0AAW1NHZ8</accession>
<dbReference type="InterPro" id="IPR051362">
    <property type="entry name" value="WD_repeat_creC_regulators"/>
</dbReference>
<evidence type="ECO:0000313" key="5">
    <source>
        <dbReference type="Proteomes" id="UP001465755"/>
    </source>
</evidence>
<dbReference type="Pfam" id="PF00400">
    <property type="entry name" value="WD40"/>
    <property type="match status" value="2"/>
</dbReference>
<comment type="caution">
    <text evidence="4">The sequence shown here is derived from an EMBL/GenBank/DDBJ whole genome shotgun (WGS) entry which is preliminary data.</text>
</comment>
<dbReference type="Proteomes" id="UP001465755">
    <property type="component" value="Unassembled WGS sequence"/>
</dbReference>
<evidence type="ECO:0000256" key="3">
    <source>
        <dbReference type="SAM" id="MobiDB-lite"/>
    </source>
</evidence>
<proteinExistence type="predicted"/>
<feature type="region of interest" description="Disordered" evidence="3">
    <location>
        <begin position="179"/>
        <end position="201"/>
    </location>
</feature>
<keyword evidence="1" id="KW-0853">WD repeat</keyword>
<evidence type="ECO:0000313" key="4">
    <source>
        <dbReference type="EMBL" id="KAK9787125.1"/>
    </source>
</evidence>
<feature type="compositionally biased region" description="Low complexity" evidence="3">
    <location>
        <begin position="360"/>
        <end position="376"/>
    </location>
</feature>
<name>A0AAW1NHZ8_9CHLO</name>
<feature type="compositionally biased region" description="Polar residues" evidence="3">
    <location>
        <begin position="179"/>
        <end position="197"/>
    </location>
</feature>
<organism evidence="4 5">
    <name type="scientific">Symbiochloris irregularis</name>
    <dbReference type="NCBI Taxonomy" id="706552"/>
    <lineage>
        <taxon>Eukaryota</taxon>
        <taxon>Viridiplantae</taxon>
        <taxon>Chlorophyta</taxon>
        <taxon>core chlorophytes</taxon>
        <taxon>Trebouxiophyceae</taxon>
        <taxon>Trebouxiales</taxon>
        <taxon>Trebouxiaceae</taxon>
        <taxon>Symbiochloris</taxon>
    </lineage>
</organism>